<sequence length="534" mass="60062">MKRNLLLRMADCENSRCIRSFIIKSIHVIVQARNGIVYNTNCISAVGARNNLMVNIEEDPEIGATIKQTLDAGFPVRVHDTISLEILTAWPNSEKMTVEVWQFRLDTADQLHSVIESDQSPHNSPVSEQIRHSSLSGETNHSDELPVEDFRQSRLFEKLGTLLKAIIVATRLLPAYRLSRDQDPTKYQMCYTLRRGLTNLSRLGPGRKSQQIGRLFSGLAVGSRADSSPGESSDNPEKLDRVFLNCTVHYRPEPPVAPNFQTRPLKPIGSKIHPTEAAPSFRLYRGRTRTDRYSVPGATKSPTLTYGYETPNASKPFPRVRPAFVDHHSDDLLEEDTDPRNLFPGLIYSDPHRLPYFPRMWSDEARSDDDVVEERDEDEDEEVVEHSDPDDSDLIGGTVSADRAHGTTTTPEDDLLSHTPEHPTAPLQLPFSTVGVSGDRLTHLFVELRERANLDLFQVPPNNLGANSTSQAQSSLFDADALSDELERHEKMLKEFDDFLEDFCRLDPFGPEVRPLAPNPMMPVRPPHFGTEPS</sequence>
<feature type="region of interest" description="Disordered" evidence="1">
    <location>
        <begin position="116"/>
        <end position="146"/>
    </location>
</feature>
<dbReference type="OrthoDB" id="70161at2759"/>
<feature type="compositionally biased region" description="Acidic residues" evidence="1">
    <location>
        <begin position="370"/>
        <end position="383"/>
    </location>
</feature>
<evidence type="ECO:0000313" key="3">
    <source>
        <dbReference type="Proteomes" id="UP000748531"/>
    </source>
</evidence>
<reference evidence="2" key="1">
    <citation type="submission" date="2019-05" db="EMBL/GenBank/DDBJ databases">
        <title>Annotation for the trematode Paragonimus heterotremus.</title>
        <authorList>
            <person name="Choi Y.-J."/>
        </authorList>
    </citation>
    <scope>NUCLEOTIDE SEQUENCE</scope>
    <source>
        <strain evidence="2">LC</strain>
    </source>
</reference>
<organism evidence="2 3">
    <name type="scientific">Paragonimus heterotremus</name>
    <dbReference type="NCBI Taxonomy" id="100268"/>
    <lineage>
        <taxon>Eukaryota</taxon>
        <taxon>Metazoa</taxon>
        <taxon>Spiralia</taxon>
        <taxon>Lophotrochozoa</taxon>
        <taxon>Platyhelminthes</taxon>
        <taxon>Trematoda</taxon>
        <taxon>Digenea</taxon>
        <taxon>Plagiorchiida</taxon>
        <taxon>Troglotremata</taxon>
        <taxon>Troglotrematidae</taxon>
        <taxon>Paragonimus</taxon>
    </lineage>
</organism>
<evidence type="ECO:0000256" key="1">
    <source>
        <dbReference type="SAM" id="MobiDB-lite"/>
    </source>
</evidence>
<gene>
    <name evidence="2" type="ORF">PHET_07516</name>
</gene>
<keyword evidence="3" id="KW-1185">Reference proteome</keyword>
<dbReference type="AlphaFoldDB" id="A0A8J4SN05"/>
<protein>
    <recommendedName>
        <fullName evidence="4">Autophagy-related protein 13</fullName>
    </recommendedName>
</protein>
<feature type="compositionally biased region" description="Polar residues" evidence="1">
    <location>
        <begin position="116"/>
        <end position="139"/>
    </location>
</feature>
<dbReference type="Proteomes" id="UP000748531">
    <property type="component" value="Unassembled WGS sequence"/>
</dbReference>
<dbReference type="EMBL" id="LUCH01003988">
    <property type="protein sequence ID" value="KAF5399510.1"/>
    <property type="molecule type" value="Genomic_DNA"/>
</dbReference>
<accession>A0A8J4SN05</accession>
<evidence type="ECO:0000313" key="2">
    <source>
        <dbReference type="EMBL" id="KAF5399510.1"/>
    </source>
</evidence>
<comment type="caution">
    <text evidence="2">The sequence shown here is derived from an EMBL/GenBank/DDBJ whole genome shotgun (WGS) entry which is preliminary data.</text>
</comment>
<feature type="region of interest" description="Disordered" evidence="1">
    <location>
        <begin position="292"/>
        <end position="313"/>
    </location>
</feature>
<dbReference type="InterPro" id="IPR036570">
    <property type="entry name" value="HORMA_dom_sf"/>
</dbReference>
<proteinExistence type="predicted"/>
<evidence type="ECO:0008006" key="4">
    <source>
        <dbReference type="Google" id="ProtNLM"/>
    </source>
</evidence>
<dbReference type="Gene3D" id="3.30.900.10">
    <property type="entry name" value="HORMA domain"/>
    <property type="match status" value="1"/>
</dbReference>
<feature type="region of interest" description="Disordered" evidence="1">
    <location>
        <begin position="365"/>
        <end position="421"/>
    </location>
</feature>
<name>A0A8J4SN05_9TREM</name>